<evidence type="ECO:0000313" key="1">
    <source>
        <dbReference type="EMBL" id="MDQ0341775.1"/>
    </source>
</evidence>
<accession>A0ABU0D068</accession>
<evidence type="ECO:0000313" key="2">
    <source>
        <dbReference type="Proteomes" id="UP001232343"/>
    </source>
</evidence>
<dbReference type="Proteomes" id="UP001232343">
    <property type="component" value="Unassembled WGS sequence"/>
</dbReference>
<comment type="caution">
    <text evidence="1">The sequence shown here is derived from an EMBL/GenBank/DDBJ whole genome shotgun (WGS) entry which is preliminary data.</text>
</comment>
<gene>
    <name evidence="1" type="ORF">J2S14_000568</name>
</gene>
<reference evidence="1 2" key="1">
    <citation type="submission" date="2023-07" db="EMBL/GenBank/DDBJ databases">
        <title>Genomic Encyclopedia of Type Strains, Phase IV (KMG-IV): sequencing the most valuable type-strain genomes for metagenomic binning, comparative biology and taxonomic classification.</title>
        <authorList>
            <person name="Goeker M."/>
        </authorList>
    </citation>
    <scope>NUCLEOTIDE SEQUENCE [LARGE SCALE GENOMIC DNA]</scope>
    <source>
        <strain evidence="1 2">DSM 27848</strain>
    </source>
</reference>
<proteinExistence type="predicted"/>
<sequence length="68" mass="8193">MCNKLAKRGKLKYHIKKQRDYDSSQNALEKLLAVLFINTINQLLIFLKMNFVHGWVLHYEKRINYNIL</sequence>
<keyword evidence="2" id="KW-1185">Reference proteome</keyword>
<dbReference type="EMBL" id="JAUSUO010000001">
    <property type="protein sequence ID" value="MDQ0341775.1"/>
    <property type="molecule type" value="Genomic_DNA"/>
</dbReference>
<protein>
    <recommendedName>
        <fullName evidence="3">Transposase</fullName>
    </recommendedName>
</protein>
<name>A0ABU0D068_9BACI</name>
<organism evidence="1 2">
    <name type="scientific">Lederbergia wuyishanensis</name>
    <dbReference type="NCBI Taxonomy" id="1347903"/>
    <lineage>
        <taxon>Bacteria</taxon>
        <taxon>Bacillati</taxon>
        <taxon>Bacillota</taxon>
        <taxon>Bacilli</taxon>
        <taxon>Bacillales</taxon>
        <taxon>Bacillaceae</taxon>
        <taxon>Lederbergia</taxon>
    </lineage>
</organism>
<evidence type="ECO:0008006" key="3">
    <source>
        <dbReference type="Google" id="ProtNLM"/>
    </source>
</evidence>